<gene>
    <name evidence="1" type="ORF">EST38_g6739</name>
</gene>
<proteinExistence type="predicted"/>
<dbReference type="EMBL" id="SDEE01000220">
    <property type="protein sequence ID" value="RXW19107.1"/>
    <property type="molecule type" value="Genomic_DNA"/>
</dbReference>
<dbReference type="Proteomes" id="UP000290288">
    <property type="component" value="Unassembled WGS sequence"/>
</dbReference>
<accession>A0A4Q2DGW6</accession>
<name>A0A4Q2DGW6_9AGAR</name>
<comment type="caution">
    <text evidence="1">The sequence shown here is derived from an EMBL/GenBank/DDBJ whole genome shotgun (WGS) entry which is preliminary data.</text>
</comment>
<organism evidence="1 2">
    <name type="scientific">Candolleomyces aberdarensis</name>
    <dbReference type="NCBI Taxonomy" id="2316362"/>
    <lineage>
        <taxon>Eukaryota</taxon>
        <taxon>Fungi</taxon>
        <taxon>Dikarya</taxon>
        <taxon>Basidiomycota</taxon>
        <taxon>Agaricomycotina</taxon>
        <taxon>Agaricomycetes</taxon>
        <taxon>Agaricomycetidae</taxon>
        <taxon>Agaricales</taxon>
        <taxon>Agaricineae</taxon>
        <taxon>Psathyrellaceae</taxon>
        <taxon>Candolleomyces</taxon>
    </lineage>
</organism>
<sequence length="423" mass="48532">MGYEAYVIKWSTRITFSKGYLRYFDVLGSRPSQKGFRWHFKSLVRNAQSFRLNQQRDWKWMSLDSLVSGYQSKSIHPSEWAHFPRQLLHFYDGGILPDTFDPSMPDSIYVLLSELSDWYQKVRDDLAEKVRLAYPAFIESPVAPELEVSRAEAAFDLAAVVFSCAYCLKGSSSPGSSKWHGTLHWSEKGHASALALMKLVGKDPRTTTAEDMDTLDARFFCGSCEYAGSTGVKWRKALKWRECLIHMLCCVKPGHDDTSQTWLLLSEEAAQSVKVREEPYPLRNRPTWGCGLCTKHLETAEEYAAVVNHITTEHADEIDAIAEPEIGRDLVYFPNLFTRYFERPSWSYRLYPSRKAVAYQVAPPRNLCCIHCPPTSSIRLRWDNTRDLIGHIKEYHVPDPVEGRDYREVEITSGEARVYCADL</sequence>
<dbReference type="STRING" id="2316362.A0A4Q2DGW6"/>
<evidence type="ECO:0000313" key="1">
    <source>
        <dbReference type="EMBL" id="RXW19107.1"/>
    </source>
</evidence>
<dbReference type="OrthoDB" id="2960336at2759"/>
<reference evidence="1 2" key="1">
    <citation type="submission" date="2019-01" db="EMBL/GenBank/DDBJ databases">
        <title>Draft genome sequence of Psathyrella aberdarensis IHI B618.</title>
        <authorList>
            <person name="Buettner E."/>
            <person name="Kellner H."/>
        </authorList>
    </citation>
    <scope>NUCLEOTIDE SEQUENCE [LARGE SCALE GENOMIC DNA]</scope>
    <source>
        <strain evidence="1 2">IHI B618</strain>
    </source>
</reference>
<keyword evidence="2" id="KW-1185">Reference proteome</keyword>
<dbReference type="AlphaFoldDB" id="A0A4Q2DGW6"/>
<protein>
    <submittedName>
        <fullName evidence="1">Uncharacterized protein</fullName>
    </submittedName>
</protein>
<evidence type="ECO:0000313" key="2">
    <source>
        <dbReference type="Proteomes" id="UP000290288"/>
    </source>
</evidence>